<evidence type="ECO:0000256" key="3">
    <source>
        <dbReference type="ARBA" id="ARBA00022722"/>
    </source>
</evidence>
<keyword evidence="4" id="KW-0255">Endonuclease</keyword>
<gene>
    <name evidence="8" type="ORF">HGMM_F28H07C29</name>
</gene>
<dbReference type="GO" id="GO:0003729">
    <property type="term" value="F:mRNA binding"/>
    <property type="evidence" value="ECO:0007669"/>
    <property type="project" value="InterPro"/>
</dbReference>
<reference evidence="8" key="2">
    <citation type="journal article" date="2012" name="PLoS ONE">
        <title>A Deeply Branching Thermophilic Bacterium with an Ancient Acetyl-CoA Pathway Dominates a Subsurface Ecosystem.</title>
        <authorList>
            <person name="Takami H."/>
            <person name="Noguchi H."/>
            <person name="Takaki Y."/>
            <person name="Uchiyama I."/>
            <person name="Toyoda A."/>
            <person name="Nishi S."/>
            <person name="Chee G.-J."/>
            <person name="Arai W."/>
            <person name="Nunoura T."/>
            <person name="Itoh T."/>
            <person name="Hattori M."/>
            <person name="Takai K."/>
        </authorList>
    </citation>
    <scope>NUCLEOTIDE SEQUENCE</scope>
</reference>
<evidence type="ECO:0000256" key="5">
    <source>
        <dbReference type="ARBA" id="ARBA00022801"/>
    </source>
</evidence>
<dbReference type="Gene3D" id="3.30.920.30">
    <property type="entry name" value="Hypothetical protein"/>
    <property type="match status" value="1"/>
</dbReference>
<organism evidence="8">
    <name type="scientific">uncultured Acetothermia bacterium</name>
    <dbReference type="NCBI Taxonomy" id="236499"/>
    <lineage>
        <taxon>Bacteria</taxon>
        <taxon>Candidatus Bipolaricaulota</taxon>
        <taxon>environmental samples</taxon>
    </lineage>
</organism>
<reference evidence="8" key="1">
    <citation type="journal article" date="2005" name="Environ. Microbiol.">
        <title>Genetic and functional properties of uncultivated thermophilic crenarchaeotes from a subsurface gold mine as revealed by analysis of genome fragments.</title>
        <authorList>
            <person name="Nunoura T."/>
            <person name="Hirayama H."/>
            <person name="Takami H."/>
            <person name="Oida H."/>
            <person name="Nishi S."/>
            <person name="Shimamura S."/>
            <person name="Suzuki Y."/>
            <person name="Inagaki F."/>
            <person name="Takai K."/>
            <person name="Nealson K.H."/>
            <person name="Horikoshi K."/>
        </authorList>
    </citation>
    <scope>NUCLEOTIDE SEQUENCE</scope>
</reference>
<evidence type="ECO:0000256" key="2">
    <source>
        <dbReference type="ARBA" id="ARBA00022649"/>
    </source>
</evidence>
<keyword evidence="3" id="KW-0540">Nuclease</keyword>
<dbReference type="InterPro" id="IPR012933">
    <property type="entry name" value="HicA_mRNA_interferase"/>
</dbReference>
<comment type="similarity">
    <text evidence="1">Belongs to the HicA mRNA interferase family.</text>
</comment>
<keyword evidence="2" id="KW-1277">Toxin-antitoxin system</keyword>
<sequence length="74" mass="8445">MSQWSATKARHVLAALLKIGWTIKRQKSGSHRVLARPNWPDYVFAFHDDEEIGPVLPGTQGLSRKIYDLKKCLI</sequence>
<dbReference type="InterPro" id="IPR038570">
    <property type="entry name" value="HicA_sf"/>
</dbReference>
<name>H5SHB9_9BACT</name>
<dbReference type="Pfam" id="PF07927">
    <property type="entry name" value="HicA_toxin"/>
    <property type="match status" value="1"/>
</dbReference>
<evidence type="ECO:0000256" key="7">
    <source>
        <dbReference type="ARBA" id="ARBA00023016"/>
    </source>
</evidence>
<evidence type="ECO:0000313" key="8">
    <source>
        <dbReference type="EMBL" id="BAL55555.1"/>
    </source>
</evidence>
<keyword evidence="7" id="KW-0346">Stress response</keyword>
<evidence type="ECO:0000256" key="6">
    <source>
        <dbReference type="ARBA" id="ARBA00022884"/>
    </source>
</evidence>
<keyword evidence="6" id="KW-0694">RNA-binding</keyword>
<evidence type="ECO:0000256" key="1">
    <source>
        <dbReference type="ARBA" id="ARBA00006620"/>
    </source>
</evidence>
<keyword evidence="5" id="KW-0378">Hydrolase</keyword>
<proteinExistence type="inferred from homology"/>
<dbReference type="AlphaFoldDB" id="H5SHB9"/>
<dbReference type="GO" id="GO:0004519">
    <property type="term" value="F:endonuclease activity"/>
    <property type="evidence" value="ECO:0007669"/>
    <property type="project" value="UniProtKB-KW"/>
</dbReference>
<dbReference type="SUPFAM" id="SSF54786">
    <property type="entry name" value="YcfA/nrd intein domain"/>
    <property type="match status" value="1"/>
</dbReference>
<evidence type="ECO:0000256" key="4">
    <source>
        <dbReference type="ARBA" id="ARBA00022759"/>
    </source>
</evidence>
<dbReference type="GO" id="GO:0016787">
    <property type="term" value="F:hydrolase activity"/>
    <property type="evidence" value="ECO:0007669"/>
    <property type="project" value="UniProtKB-KW"/>
</dbReference>
<dbReference type="EMBL" id="AP011720">
    <property type="protein sequence ID" value="BAL55555.1"/>
    <property type="molecule type" value="Genomic_DNA"/>
</dbReference>
<accession>H5SHB9</accession>
<protein>
    <submittedName>
        <fullName evidence="8">Hypothetical conserved protein</fullName>
    </submittedName>
</protein>